<evidence type="ECO:0000256" key="1">
    <source>
        <dbReference type="ARBA" id="ARBA00010774"/>
    </source>
</evidence>
<organism evidence="6 7">
    <name type="scientific">Marasmiellus scandens</name>
    <dbReference type="NCBI Taxonomy" id="2682957"/>
    <lineage>
        <taxon>Eukaryota</taxon>
        <taxon>Fungi</taxon>
        <taxon>Dikarya</taxon>
        <taxon>Basidiomycota</taxon>
        <taxon>Agaricomycotina</taxon>
        <taxon>Agaricomycetes</taxon>
        <taxon>Agaricomycetidae</taxon>
        <taxon>Agaricales</taxon>
        <taxon>Marasmiineae</taxon>
        <taxon>Omphalotaceae</taxon>
        <taxon>Marasmiellus</taxon>
    </lineage>
</organism>
<dbReference type="SUPFAM" id="SSF56219">
    <property type="entry name" value="DNase I-like"/>
    <property type="match status" value="1"/>
</dbReference>
<keyword evidence="7" id="KW-1185">Reference proteome</keyword>
<proteinExistence type="inferred from homology"/>
<dbReference type="InterPro" id="IPR036691">
    <property type="entry name" value="Endo/exonu/phosph_ase_sf"/>
</dbReference>
<gene>
    <name evidence="6" type="primary">NGL2_1</name>
    <name evidence="5" type="synonym">NGL2_3</name>
    <name evidence="6" type="ORF">VKT23_005615</name>
    <name evidence="5" type="ORF">VKT23_007018</name>
</gene>
<protein>
    <submittedName>
        <fullName evidence="6">RNA exonuclease ngl2</fullName>
    </submittedName>
</protein>
<evidence type="ECO:0000256" key="3">
    <source>
        <dbReference type="SAM" id="MobiDB-lite"/>
    </source>
</evidence>
<comment type="caution">
    <text evidence="6">The sequence shown here is derived from an EMBL/GenBank/DDBJ whole genome shotgun (WGS) entry which is preliminary data.</text>
</comment>
<keyword evidence="2" id="KW-0378">Hydrolase</keyword>
<dbReference type="EMBL" id="JBANRG010000006">
    <property type="protein sequence ID" value="KAK7465642.1"/>
    <property type="molecule type" value="Genomic_DNA"/>
</dbReference>
<name>A0ABR1JQS0_9AGAR</name>
<dbReference type="Proteomes" id="UP001498398">
    <property type="component" value="Unassembled WGS sequence"/>
</dbReference>
<comment type="similarity">
    <text evidence="1">Belongs to the CCR4/nocturin family.</text>
</comment>
<dbReference type="Gene3D" id="3.60.10.10">
    <property type="entry name" value="Endonuclease/exonuclease/phosphatase"/>
    <property type="match status" value="1"/>
</dbReference>
<dbReference type="InterPro" id="IPR050410">
    <property type="entry name" value="CCR4/nocturin_mRNA_transcr"/>
</dbReference>
<sequence length="444" mass="49971">MASKRAPLTPDQIALSEARKAKRLKQEQTSASEKGDIIQRPWLKLQDSPGLNGARRVKIFTWNLLAQCLVRRELFPTSDCLKANQREHMLYRELLSQEADILCLQEVDRLEKLLPVLEKAGYSHRYASGPRKKHGCLIAFKKDTYEEVGLRLVHYDDEEIRSEGSDIARKGASFRTKNIGHIVALRNNKDDFGLVVATTHLFWHPRYTYERARQAGILKREVVKFREELGDWPCIISGDFNFAPDDAGYSLIAGDPLLPKQLEDIRMSQVVHATVDPTVTSDPIKQDENENEEETDPDRSITNARIATPTDGLLSSAELHDLFANSGPPLTSAYDIGMKKYVASDEMSKTPIKLFGDRSDIVSGRHGAHEPQWTSYTHYWKTVLDYIFVIDTPVIQSTVTGVLAPHQTEDLEPGLPRKGVCASDHVSLSAEVIFQVHQSTGIDE</sequence>
<dbReference type="Pfam" id="PF03372">
    <property type="entry name" value="Exo_endo_phos"/>
    <property type="match status" value="1"/>
</dbReference>
<dbReference type="EMBL" id="JBANRG010000009">
    <property type="protein sequence ID" value="KAK7463674.1"/>
    <property type="molecule type" value="Genomic_DNA"/>
</dbReference>
<evidence type="ECO:0000313" key="6">
    <source>
        <dbReference type="EMBL" id="KAK7465642.1"/>
    </source>
</evidence>
<dbReference type="InterPro" id="IPR005135">
    <property type="entry name" value="Endo/exonuclease/phosphatase"/>
</dbReference>
<keyword evidence="6" id="KW-0540">Nuclease</keyword>
<accession>A0ABR1JQS0</accession>
<feature type="domain" description="Endonuclease/exonuclease/phosphatase" evidence="4">
    <location>
        <begin position="61"/>
        <end position="425"/>
    </location>
</feature>
<feature type="region of interest" description="Disordered" evidence="3">
    <location>
        <begin position="276"/>
        <end position="302"/>
    </location>
</feature>
<dbReference type="PANTHER" id="PTHR12121">
    <property type="entry name" value="CARBON CATABOLITE REPRESSOR PROTEIN 4"/>
    <property type="match status" value="1"/>
</dbReference>
<evidence type="ECO:0000259" key="4">
    <source>
        <dbReference type="Pfam" id="PF03372"/>
    </source>
</evidence>
<evidence type="ECO:0000256" key="2">
    <source>
        <dbReference type="ARBA" id="ARBA00022801"/>
    </source>
</evidence>
<dbReference type="GO" id="GO:0004527">
    <property type="term" value="F:exonuclease activity"/>
    <property type="evidence" value="ECO:0007669"/>
    <property type="project" value="UniProtKB-KW"/>
</dbReference>
<dbReference type="PANTHER" id="PTHR12121:SF45">
    <property type="entry name" value="NOCTURNIN"/>
    <property type="match status" value="1"/>
</dbReference>
<evidence type="ECO:0000313" key="5">
    <source>
        <dbReference type="EMBL" id="KAK7463674.1"/>
    </source>
</evidence>
<keyword evidence="6" id="KW-0269">Exonuclease</keyword>
<evidence type="ECO:0000313" key="7">
    <source>
        <dbReference type="Proteomes" id="UP001498398"/>
    </source>
</evidence>
<reference evidence="6 7" key="1">
    <citation type="submission" date="2024-01" db="EMBL/GenBank/DDBJ databases">
        <title>A draft genome for the cacao thread blight pathogen Marasmiellus scandens.</title>
        <authorList>
            <person name="Baruah I.K."/>
            <person name="Leung J."/>
            <person name="Bukari Y."/>
            <person name="Amoako-Attah I."/>
            <person name="Meinhardt L.W."/>
            <person name="Bailey B.A."/>
            <person name="Cohen S.P."/>
        </authorList>
    </citation>
    <scope>NUCLEOTIDE SEQUENCE [LARGE SCALE GENOMIC DNA]</scope>
    <source>
        <strain evidence="6 7">GH-19</strain>
    </source>
</reference>